<feature type="compositionally biased region" description="Basic and acidic residues" evidence="2">
    <location>
        <begin position="18"/>
        <end position="32"/>
    </location>
</feature>
<keyword evidence="1" id="KW-0175">Coiled coil</keyword>
<dbReference type="Gene3D" id="1.20.5.340">
    <property type="match status" value="1"/>
</dbReference>
<reference evidence="3 4" key="1">
    <citation type="submission" date="2022-10" db="EMBL/GenBank/DDBJ databases">
        <title>The complete genomes of actinobacterial strains from the NBC collection.</title>
        <authorList>
            <person name="Joergensen T.S."/>
            <person name="Alvarez Arevalo M."/>
            <person name="Sterndorff E.B."/>
            <person name="Faurdal D."/>
            <person name="Vuksanovic O."/>
            <person name="Mourched A.-S."/>
            <person name="Charusanti P."/>
            <person name="Shaw S."/>
            <person name="Blin K."/>
            <person name="Weber T."/>
        </authorList>
    </citation>
    <scope>NUCLEOTIDE SEQUENCE [LARGE SCALE GENOMIC DNA]</scope>
    <source>
        <strain evidence="3 4">NBC_00123</strain>
    </source>
</reference>
<sequence length="134" mass="14174">MTTESPMSSPPLTAPDHVGMREQDATFEKDGIEAPDAVEEAGSSKGKSGKRRVATGVCLGALATAVGVLAWRIKELAAENDELKSRNKELAAENGELKSMASELLVRLAELVTENEYLKSASGAGRTLNGHRGH</sequence>
<dbReference type="Proteomes" id="UP001622594">
    <property type="component" value="Chromosome"/>
</dbReference>
<proteinExistence type="predicted"/>
<protein>
    <recommendedName>
        <fullName evidence="5">BZIP domain-containing protein</fullName>
    </recommendedName>
</protein>
<gene>
    <name evidence="3" type="ORF">OG814_32215</name>
</gene>
<evidence type="ECO:0000313" key="4">
    <source>
        <dbReference type="Proteomes" id="UP001622594"/>
    </source>
</evidence>
<feature type="region of interest" description="Disordered" evidence="2">
    <location>
        <begin position="1"/>
        <end position="50"/>
    </location>
</feature>
<evidence type="ECO:0000313" key="3">
    <source>
        <dbReference type="EMBL" id="WTR73625.1"/>
    </source>
</evidence>
<organism evidence="3 4">
    <name type="scientific">Streptomyces zaomyceticus</name>
    <dbReference type="NCBI Taxonomy" id="68286"/>
    <lineage>
        <taxon>Bacteria</taxon>
        <taxon>Bacillati</taxon>
        <taxon>Actinomycetota</taxon>
        <taxon>Actinomycetes</taxon>
        <taxon>Kitasatosporales</taxon>
        <taxon>Streptomycetaceae</taxon>
        <taxon>Streptomyces</taxon>
    </lineage>
</organism>
<name>A0ABZ1LHY6_9ACTN</name>
<evidence type="ECO:0008006" key="5">
    <source>
        <dbReference type="Google" id="ProtNLM"/>
    </source>
</evidence>
<evidence type="ECO:0000256" key="1">
    <source>
        <dbReference type="SAM" id="Coils"/>
    </source>
</evidence>
<evidence type="ECO:0000256" key="2">
    <source>
        <dbReference type="SAM" id="MobiDB-lite"/>
    </source>
</evidence>
<dbReference type="RefSeq" id="WP_406336402.1">
    <property type="nucleotide sequence ID" value="NZ_CP108188.1"/>
</dbReference>
<dbReference type="EMBL" id="CP108188">
    <property type="protein sequence ID" value="WTR73625.1"/>
    <property type="molecule type" value="Genomic_DNA"/>
</dbReference>
<accession>A0ABZ1LHY6</accession>
<feature type="coiled-coil region" evidence="1">
    <location>
        <begin position="73"/>
        <end position="100"/>
    </location>
</feature>
<keyword evidence="4" id="KW-1185">Reference proteome</keyword>